<accession>A0ACB9JSM8</accession>
<proteinExistence type="predicted"/>
<evidence type="ECO:0000313" key="1">
    <source>
        <dbReference type="EMBL" id="KAI3823034.1"/>
    </source>
</evidence>
<organism evidence="1 2">
    <name type="scientific">Smallanthus sonchifolius</name>
    <dbReference type="NCBI Taxonomy" id="185202"/>
    <lineage>
        <taxon>Eukaryota</taxon>
        <taxon>Viridiplantae</taxon>
        <taxon>Streptophyta</taxon>
        <taxon>Embryophyta</taxon>
        <taxon>Tracheophyta</taxon>
        <taxon>Spermatophyta</taxon>
        <taxon>Magnoliopsida</taxon>
        <taxon>eudicotyledons</taxon>
        <taxon>Gunneridae</taxon>
        <taxon>Pentapetalae</taxon>
        <taxon>asterids</taxon>
        <taxon>campanulids</taxon>
        <taxon>Asterales</taxon>
        <taxon>Asteraceae</taxon>
        <taxon>Asteroideae</taxon>
        <taxon>Heliantheae alliance</taxon>
        <taxon>Millerieae</taxon>
        <taxon>Smallanthus</taxon>
    </lineage>
</organism>
<gene>
    <name evidence="1" type="ORF">L1987_04459</name>
</gene>
<dbReference type="Proteomes" id="UP001056120">
    <property type="component" value="Linkage Group LG02"/>
</dbReference>
<reference evidence="1 2" key="2">
    <citation type="journal article" date="2022" name="Mol. Ecol. Resour.">
        <title>The genomes of chicory, endive, great burdock and yacon provide insights into Asteraceae paleo-polyploidization history and plant inulin production.</title>
        <authorList>
            <person name="Fan W."/>
            <person name="Wang S."/>
            <person name="Wang H."/>
            <person name="Wang A."/>
            <person name="Jiang F."/>
            <person name="Liu H."/>
            <person name="Zhao H."/>
            <person name="Xu D."/>
            <person name="Zhang Y."/>
        </authorList>
    </citation>
    <scope>NUCLEOTIDE SEQUENCE [LARGE SCALE GENOMIC DNA]</scope>
    <source>
        <strain evidence="2">cv. Yunnan</strain>
        <tissue evidence="1">Leaves</tissue>
    </source>
</reference>
<keyword evidence="2" id="KW-1185">Reference proteome</keyword>
<protein>
    <submittedName>
        <fullName evidence="1">Uncharacterized protein</fullName>
    </submittedName>
</protein>
<reference evidence="2" key="1">
    <citation type="journal article" date="2022" name="Mol. Ecol. Resour.">
        <title>The genomes of chicory, endive, great burdock and yacon provide insights into Asteraceae palaeo-polyploidization history and plant inulin production.</title>
        <authorList>
            <person name="Fan W."/>
            <person name="Wang S."/>
            <person name="Wang H."/>
            <person name="Wang A."/>
            <person name="Jiang F."/>
            <person name="Liu H."/>
            <person name="Zhao H."/>
            <person name="Xu D."/>
            <person name="Zhang Y."/>
        </authorList>
    </citation>
    <scope>NUCLEOTIDE SEQUENCE [LARGE SCALE GENOMIC DNA]</scope>
    <source>
        <strain evidence="2">cv. Yunnan</strain>
    </source>
</reference>
<name>A0ACB9JSM8_9ASTR</name>
<comment type="caution">
    <text evidence="1">The sequence shown here is derived from an EMBL/GenBank/DDBJ whole genome shotgun (WGS) entry which is preliminary data.</text>
</comment>
<sequence length="248" mass="25848">MPRKKDPPPSSLPPRRSTRGASKSTSLMDGEDAETPMVPEIPRLALGSINKDKFLENSAADGGSLTGKPGFARKSAGLSDPDSSGSPGTTSHTGCGNNPSPVSETGVTAGRPATPLFSPEFKAMWGRDYPRPTTVFSPHVPLSGEVAPSPTVSEGESVSKLPDMHVHVSGSGLETEAEVHGIGENHLVTGVASEVGIHDWHGVHGEVGDDVFPVRDEGMHASTKTVHVGFDELPMQPDEGGLYGGGWD</sequence>
<dbReference type="EMBL" id="CM042019">
    <property type="protein sequence ID" value="KAI3823034.1"/>
    <property type="molecule type" value="Genomic_DNA"/>
</dbReference>
<evidence type="ECO:0000313" key="2">
    <source>
        <dbReference type="Proteomes" id="UP001056120"/>
    </source>
</evidence>